<reference evidence="4 5" key="1">
    <citation type="journal article" date="2016" name="Environ. Microbiol.">
        <title>Genomic resolution of a cold subsurface aquifer community provides metabolic insights for novel microbes adapted to high CO concentrations.</title>
        <authorList>
            <person name="Probst A.J."/>
            <person name="Castelle C.J."/>
            <person name="Singh A."/>
            <person name="Brown C.T."/>
            <person name="Anantharaman K."/>
            <person name="Sharon I."/>
            <person name="Hug L.A."/>
            <person name="Burstein D."/>
            <person name="Emerson J.B."/>
            <person name="Thomas B.C."/>
            <person name="Banfield J.F."/>
        </authorList>
    </citation>
    <scope>NUCLEOTIDE SEQUENCE [LARGE SCALE GENOMIC DNA]</scope>
    <source>
        <strain evidence="4">CG1_02_32_51</strain>
    </source>
</reference>
<evidence type="ECO:0000313" key="4">
    <source>
        <dbReference type="EMBL" id="OIO19573.1"/>
    </source>
</evidence>
<gene>
    <name evidence="4" type="ORF">AUJ23_01920</name>
</gene>
<dbReference type="CDD" id="cd01310">
    <property type="entry name" value="TatD_DNAse"/>
    <property type="match status" value="1"/>
</dbReference>
<dbReference type="PANTHER" id="PTHR46124">
    <property type="entry name" value="D-AMINOACYL-TRNA DEACYLASE"/>
    <property type="match status" value="1"/>
</dbReference>
<organism evidence="4 5">
    <name type="scientific">Candidatus Magasanikbacteria bacterium CG1_02_32_51</name>
    <dbReference type="NCBI Taxonomy" id="1805238"/>
    <lineage>
        <taxon>Bacteria</taxon>
        <taxon>Candidatus Magasanikiibacteriota</taxon>
    </lineage>
</organism>
<evidence type="ECO:0000256" key="2">
    <source>
        <dbReference type="ARBA" id="ARBA00022801"/>
    </source>
</evidence>
<dbReference type="GO" id="GO:0016788">
    <property type="term" value="F:hydrolase activity, acting on ester bonds"/>
    <property type="evidence" value="ECO:0007669"/>
    <property type="project" value="InterPro"/>
</dbReference>
<dbReference type="GO" id="GO:0004536">
    <property type="term" value="F:DNA nuclease activity"/>
    <property type="evidence" value="ECO:0007669"/>
    <property type="project" value="InterPro"/>
</dbReference>
<dbReference type="Pfam" id="PF01026">
    <property type="entry name" value="TatD_DNase"/>
    <property type="match status" value="1"/>
</dbReference>
<evidence type="ECO:0000256" key="3">
    <source>
        <dbReference type="PIRSR" id="PIRSR005902-1"/>
    </source>
</evidence>
<dbReference type="SUPFAM" id="SSF51556">
    <property type="entry name" value="Metallo-dependent hydrolases"/>
    <property type="match status" value="1"/>
</dbReference>
<evidence type="ECO:0000313" key="5">
    <source>
        <dbReference type="Proteomes" id="UP000181941"/>
    </source>
</evidence>
<name>A0A1J4U9Y2_9BACT</name>
<dbReference type="InterPro" id="IPR015991">
    <property type="entry name" value="TatD/YcfH-like"/>
</dbReference>
<evidence type="ECO:0000256" key="1">
    <source>
        <dbReference type="ARBA" id="ARBA00022723"/>
    </source>
</evidence>
<dbReference type="EMBL" id="MNVC01000019">
    <property type="protein sequence ID" value="OIO19573.1"/>
    <property type="molecule type" value="Genomic_DNA"/>
</dbReference>
<dbReference type="PIRSF" id="PIRSF005902">
    <property type="entry name" value="DNase_TatD"/>
    <property type="match status" value="1"/>
</dbReference>
<dbReference type="InterPro" id="IPR032466">
    <property type="entry name" value="Metal_Hydrolase"/>
</dbReference>
<dbReference type="InterPro" id="IPR001130">
    <property type="entry name" value="TatD-like"/>
</dbReference>
<proteinExistence type="predicted"/>
<feature type="binding site" evidence="3">
    <location>
        <position position="170"/>
    </location>
    <ligand>
        <name>a divalent metal cation</name>
        <dbReference type="ChEBI" id="CHEBI:60240"/>
        <label>2</label>
    </ligand>
</feature>
<sequence>MILDSHCHIQFKGFDEERAKVLKLCKKKNIFLHAIGTQKDTSKKAVELAESHDNVFASIGIHPIHLFPTHVDEEESSFVSREENFDEEYFAELAKSNRVIAVGECGMDLFHIPKDRAVEEILSKQKKVFLAQYNFAQKYNLPLVIHVRNAHKELIEVLETLSKPIRGVVHCFSGDWSSASKYLEFGLNLGFTGIITFPIKKTEPKIQEDLWEVVSKVPLDRFLVETDAPYLAPQKYRGKRCEPWMVEEVIDKIANIKKISITETQKLAWGNSLRLFDKIKVK</sequence>
<feature type="binding site" evidence="3">
    <location>
        <position position="227"/>
    </location>
    <ligand>
        <name>a divalent metal cation</name>
        <dbReference type="ChEBI" id="CHEBI:60240"/>
        <label>1</label>
    </ligand>
</feature>
<dbReference type="STRING" id="1805238.AUJ23_01920"/>
<comment type="caution">
    <text evidence="4">The sequence shown here is derived from an EMBL/GenBank/DDBJ whole genome shotgun (WGS) entry which is preliminary data.</text>
</comment>
<accession>A0A1J4U9Y2</accession>
<dbReference type="Gene3D" id="3.20.20.140">
    <property type="entry name" value="Metal-dependent hydrolases"/>
    <property type="match status" value="1"/>
</dbReference>
<keyword evidence="2" id="KW-0378">Hydrolase</keyword>
<feature type="binding site" evidence="3">
    <location>
        <position position="146"/>
    </location>
    <ligand>
        <name>a divalent metal cation</name>
        <dbReference type="ChEBI" id="CHEBI:60240"/>
        <label>2</label>
    </ligand>
</feature>
<keyword evidence="1 3" id="KW-0479">Metal-binding</keyword>
<protein>
    <recommendedName>
        <fullName evidence="6">Hydrolase TatD</fullName>
    </recommendedName>
</protein>
<dbReference type="NCBIfam" id="TIGR00010">
    <property type="entry name" value="YchF/TatD family DNA exonuclease"/>
    <property type="match status" value="1"/>
</dbReference>
<feature type="binding site" evidence="3">
    <location>
        <position position="6"/>
    </location>
    <ligand>
        <name>a divalent metal cation</name>
        <dbReference type="ChEBI" id="CHEBI:60240"/>
        <label>1</label>
    </ligand>
</feature>
<dbReference type="FunFam" id="3.20.20.140:FF:000005">
    <property type="entry name" value="TatD family hydrolase"/>
    <property type="match status" value="1"/>
</dbReference>
<dbReference type="GO" id="GO:0005829">
    <property type="term" value="C:cytosol"/>
    <property type="evidence" value="ECO:0007669"/>
    <property type="project" value="TreeGrafter"/>
</dbReference>
<feature type="binding site" evidence="3">
    <location>
        <position position="8"/>
    </location>
    <ligand>
        <name>a divalent metal cation</name>
        <dbReference type="ChEBI" id="CHEBI:60240"/>
        <label>1</label>
    </ligand>
</feature>
<dbReference type="PANTHER" id="PTHR46124:SF2">
    <property type="entry name" value="D-AMINOACYL-TRNA DEACYLASE"/>
    <property type="match status" value="1"/>
</dbReference>
<feature type="binding site" evidence="3">
    <location>
        <position position="104"/>
    </location>
    <ligand>
        <name>a divalent metal cation</name>
        <dbReference type="ChEBI" id="CHEBI:60240"/>
        <label>1</label>
    </ligand>
</feature>
<dbReference type="AlphaFoldDB" id="A0A1J4U9Y2"/>
<dbReference type="Proteomes" id="UP000181941">
    <property type="component" value="Unassembled WGS sequence"/>
</dbReference>
<dbReference type="GO" id="GO:0046872">
    <property type="term" value="F:metal ion binding"/>
    <property type="evidence" value="ECO:0007669"/>
    <property type="project" value="UniProtKB-KW"/>
</dbReference>
<evidence type="ECO:0008006" key="6">
    <source>
        <dbReference type="Google" id="ProtNLM"/>
    </source>
</evidence>